<dbReference type="GO" id="GO:0005634">
    <property type="term" value="C:nucleus"/>
    <property type="evidence" value="ECO:0007669"/>
    <property type="project" value="TreeGrafter"/>
</dbReference>
<dbReference type="Pfam" id="PF01612">
    <property type="entry name" value="DNA_pol_A_exo1"/>
    <property type="match status" value="1"/>
</dbReference>
<gene>
    <name evidence="5" type="ORF">VOLCADRAFT_87286</name>
</gene>
<accession>D8TKY0</accession>
<dbReference type="InterPro" id="IPR012337">
    <property type="entry name" value="RNaseH-like_sf"/>
</dbReference>
<dbReference type="GO" id="GO:0003676">
    <property type="term" value="F:nucleic acid binding"/>
    <property type="evidence" value="ECO:0007669"/>
    <property type="project" value="InterPro"/>
</dbReference>
<reference evidence="5 6" key="1">
    <citation type="journal article" date="2010" name="Science">
        <title>Genomic analysis of organismal complexity in the multicellular green alga Volvox carteri.</title>
        <authorList>
            <person name="Prochnik S.E."/>
            <person name="Umen J."/>
            <person name="Nedelcu A.M."/>
            <person name="Hallmann A."/>
            <person name="Miller S.M."/>
            <person name="Nishii I."/>
            <person name="Ferris P."/>
            <person name="Kuo A."/>
            <person name="Mitros T."/>
            <person name="Fritz-Laylin L.K."/>
            <person name="Hellsten U."/>
            <person name="Chapman J."/>
            <person name="Simakov O."/>
            <person name="Rensing S.A."/>
            <person name="Terry A."/>
            <person name="Pangilinan J."/>
            <person name="Kapitonov V."/>
            <person name="Jurka J."/>
            <person name="Salamov A."/>
            <person name="Shapiro H."/>
            <person name="Schmutz J."/>
            <person name="Grimwood J."/>
            <person name="Lindquist E."/>
            <person name="Lucas S."/>
            <person name="Grigoriev I.V."/>
            <person name="Schmitt R."/>
            <person name="Kirk D."/>
            <person name="Rokhsar D.S."/>
        </authorList>
    </citation>
    <scope>NUCLEOTIDE SEQUENCE [LARGE SCALE GENOMIC DNA]</scope>
    <source>
        <strain evidence="6">f. Nagariensis / Eve</strain>
    </source>
</reference>
<keyword evidence="1" id="KW-0540">Nuclease</keyword>
<dbReference type="PANTHER" id="PTHR13620:SF104">
    <property type="entry name" value="EXONUCLEASE 3'-5' DOMAIN-CONTAINING PROTEIN 2"/>
    <property type="match status" value="1"/>
</dbReference>
<dbReference type="InParanoid" id="D8TKY0"/>
<dbReference type="GeneID" id="9620015"/>
<dbReference type="GO" id="GO:0008408">
    <property type="term" value="F:3'-5' exonuclease activity"/>
    <property type="evidence" value="ECO:0007669"/>
    <property type="project" value="InterPro"/>
</dbReference>
<sequence>MSRTPSDTLPMEGLTYSHGFPQELTMSMGAAICEVQYKSAAVFRCTDTDSPEPILTSPSKCDLDCSTPAPTLVWETELDETDSRGSPNYSLGGSPDSLHDSFSRMAGTLTATMGSYLSNLANVIASCALSATTRPCSSEVLLPPVPLPSAGFHESSSHWSWGFSVLCIDVLAGVRWYADVEILFPLLAGFLRQERWVWSTWSGLDGMGRRFCSASRKVALCGHLRKITCNPTGGSGATVQIRSVRVKGPSCGCSCRDAGGGGGRGHLSSCSAVVEGNSSDDGTTADNRPSVPAAAAAVGATGNTTGDDDGGSAAEVASHTDVSTGLSALQRQVDSLAAAVVFGKAGKAAAKAALERDQARLSRLMAGTAAASHPNVQGPPPKRAKPSLSAAATSLGAGLEAAAEAKAASQHERTRPSRAVTGIAGTSRPALQVPGPPPKQASLSLSAAATSSLGVGLTVSAAAVMQPPPKAAKTTVPPCDPARGCKARLQEAAAATAAALKRARSGSSLAEEGSNGGGSSPEPGQLAAAAAAGVTAAAAAAAAAGPGTAATMDPPWCGFEVTLPAINWQAVFDEPPGALQRFSLAKGYEKLLLPQGVVTYVVENERHFGEALRNLKAGMQDRLIAIDLEWRPETVSGRVSPVALLQLSSASVCVVVRTCCMGYDLPPALRSFLKDPAHVLLGFGWDSADELKMQGTFGIGRADFRRFLDLQEVAASLGYHGFGLSRLSQLVLGLPLHKSKAISRSNWAAPQLTSHQLKYASLDVLVAGQLFRALRLWHSSPSPCADCRSHIGELQLPGLMRCGNPTCTARPATNLQHHRDHCAATGHPARFAACSTCGRVYELGGPS</sequence>
<dbReference type="GO" id="GO:0005737">
    <property type="term" value="C:cytoplasm"/>
    <property type="evidence" value="ECO:0007669"/>
    <property type="project" value="TreeGrafter"/>
</dbReference>
<dbReference type="AlphaFoldDB" id="D8TKY0"/>
<dbReference type="CDD" id="cd06141">
    <property type="entry name" value="WRN_exo"/>
    <property type="match status" value="1"/>
</dbReference>
<feature type="region of interest" description="Disordered" evidence="3">
    <location>
        <begin position="505"/>
        <end position="525"/>
    </location>
</feature>
<feature type="compositionally biased region" description="Low complexity" evidence="3">
    <location>
        <begin position="387"/>
        <end position="408"/>
    </location>
</feature>
<evidence type="ECO:0000259" key="4">
    <source>
        <dbReference type="Pfam" id="PF01612"/>
    </source>
</evidence>
<dbReference type="Proteomes" id="UP000001058">
    <property type="component" value="Unassembled WGS sequence"/>
</dbReference>
<dbReference type="Gene3D" id="3.30.420.10">
    <property type="entry name" value="Ribonuclease H-like superfamily/Ribonuclease H"/>
    <property type="match status" value="1"/>
</dbReference>
<name>D8TKY0_VOLCA</name>
<dbReference type="GO" id="GO:0006139">
    <property type="term" value="P:nucleobase-containing compound metabolic process"/>
    <property type="evidence" value="ECO:0007669"/>
    <property type="project" value="InterPro"/>
</dbReference>
<dbReference type="PANTHER" id="PTHR13620">
    <property type="entry name" value="3-5 EXONUCLEASE"/>
    <property type="match status" value="1"/>
</dbReference>
<feature type="domain" description="3'-5' exonuclease" evidence="4">
    <location>
        <begin position="609"/>
        <end position="775"/>
    </location>
</feature>
<keyword evidence="2" id="KW-0378">Hydrolase</keyword>
<feature type="region of interest" description="Disordered" evidence="3">
    <location>
        <begin position="368"/>
        <end position="442"/>
    </location>
</feature>
<dbReference type="SUPFAM" id="SSF53098">
    <property type="entry name" value="Ribonuclease H-like"/>
    <property type="match status" value="1"/>
</dbReference>
<dbReference type="InterPro" id="IPR051132">
    <property type="entry name" value="3-5_Exonuclease_domain"/>
</dbReference>
<proteinExistence type="predicted"/>
<keyword evidence="6" id="KW-1185">Reference proteome</keyword>
<dbReference type="InterPro" id="IPR036397">
    <property type="entry name" value="RNaseH_sf"/>
</dbReference>
<dbReference type="OrthoDB" id="1920326at2759"/>
<dbReference type="eggNOG" id="KOG4373">
    <property type="taxonomic scope" value="Eukaryota"/>
</dbReference>
<evidence type="ECO:0000256" key="2">
    <source>
        <dbReference type="ARBA" id="ARBA00022801"/>
    </source>
</evidence>
<evidence type="ECO:0000313" key="5">
    <source>
        <dbReference type="EMBL" id="EFJ51774.1"/>
    </source>
</evidence>
<evidence type="ECO:0000313" key="6">
    <source>
        <dbReference type="Proteomes" id="UP000001058"/>
    </source>
</evidence>
<dbReference type="KEGG" id="vcn:VOLCADRAFT_87286"/>
<evidence type="ECO:0000256" key="1">
    <source>
        <dbReference type="ARBA" id="ARBA00022722"/>
    </source>
</evidence>
<dbReference type="RefSeq" id="XP_002947184.1">
    <property type="nucleotide sequence ID" value="XM_002947138.1"/>
</dbReference>
<evidence type="ECO:0000256" key="3">
    <source>
        <dbReference type="SAM" id="MobiDB-lite"/>
    </source>
</evidence>
<dbReference type="EMBL" id="GL378326">
    <property type="protein sequence ID" value="EFJ51774.1"/>
    <property type="molecule type" value="Genomic_DNA"/>
</dbReference>
<dbReference type="InterPro" id="IPR002562">
    <property type="entry name" value="3'-5'_exonuclease_dom"/>
</dbReference>
<protein>
    <recommendedName>
        <fullName evidence="4">3'-5' exonuclease domain-containing protein</fullName>
    </recommendedName>
</protein>
<organism evidence="6">
    <name type="scientific">Volvox carteri f. nagariensis</name>
    <dbReference type="NCBI Taxonomy" id="3068"/>
    <lineage>
        <taxon>Eukaryota</taxon>
        <taxon>Viridiplantae</taxon>
        <taxon>Chlorophyta</taxon>
        <taxon>core chlorophytes</taxon>
        <taxon>Chlorophyceae</taxon>
        <taxon>CS clade</taxon>
        <taxon>Chlamydomonadales</taxon>
        <taxon>Volvocaceae</taxon>
        <taxon>Volvox</taxon>
    </lineage>
</organism>
<feature type="region of interest" description="Disordered" evidence="3">
    <location>
        <begin position="299"/>
        <end position="318"/>
    </location>
</feature>